<dbReference type="AlphaFoldDB" id="A0AA94EP00"/>
<organism evidence="2 3">
    <name type="scientific">Pseudomonas koreensis</name>
    <dbReference type="NCBI Taxonomy" id="198620"/>
    <lineage>
        <taxon>Bacteria</taxon>
        <taxon>Pseudomonadati</taxon>
        <taxon>Pseudomonadota</taxon>
        <taxon>Gammaproteobacteria</taxon>
        <taxon>Pseudomonadales</taxon>
        <taxon>Pseudomonadaceae</taxon>
        <taxon>Pseudomonas</taxon>
    </lineage>
</organism>
<name>A0AA94EP00_9PSED</name>
<dbReference type="EMBL" id="MKWS01000009">
    <property type="protein sequence ID" value="RVD77067.1"/>
    <property type="molecule type" value="Genomic_DNA"/>
</dbReference>
<dbReference type="Proteomes" id="UP000288002">
    <property type="component" value="Unassembled WGS sequence"/>
</dbReference>
<sequence length="102" mass="11348">MSSEITKHLEEAEKQLSIALALMLPYAGSGKRMPNGTLWLGSWSEVSKTAKAMLRVRSLAEKLRYLETPRKRKPGVFAARPGSVSQDLQAPELYHGAKDHDQ</sequence>
<comment type="caution">
    <text evidence="2">The sequence shown here is derived from an EMBL/GenBank/DDBJ whole genome shotgun (WGS) entry which is preliminary data.</text>
</comment>
<evidence type="ECO:0000313" key="3">
    <source>
        <dbReference type="Proteomes" id="UP000288002"/>
    </source>
</evidence>
<proteinExistence type="predicted"/>
<evidence type="ECO:0000256" key="1">
    <source>
        <dbReference type="SAM" id="MobiDB-lite"/>
    </source>
</evidence>
<reference evidence="2 3" key="1">
    <citation type="submission" date="2016-10" db="EMBL/GenBank/DDBJ databases">
        <title>Search of new enzymes for the oxidation of sulfur compounds.</title>
        <authorList>
            <person name="Novo A."/>
            <person name="Moreira I.S."/>
            <person name="Castro P.M."/>
        </authorList>
    </citation>
    <scope>NUCLEOTIDE SEQUENCE [LARGE SCALE GENOMIC DNA]</scope>
    <source>
        <strain evidence="2 3">A9</strain>
    </source>
</reference>
<protein>
    <submittedName>
        <fullName evidence="2">Uncharacterized protein</fullName>
    </submittedName>
</protein>
<feature type="region of interest" description="Disordered" evidence="1">
    <location>
        <begin position="74"/>
        <end position="102"/>
    </location>
</feature>
<gene>
    <name evidence="2" type="ORF">A9HBioS_3090</name>
</gene>
<evidence type="ECO:0000313" key="2">
    <source>
        <dbReference type="EMBL" id="RVD77067.1"/>
    </source>
</evidence>
<dbReference type="RefSeq" id="WP_127650011.1">
    <property type="nucleotide sequence ID" value="NZ_MKWS01000009.1"/>
</dbReference>
<accession>A0AA94EP00</accession>